<dbReference type="AlphaFoldDB" id="A0A845AAY6"/>
<reference evidence="1 2" key="1">
    <citation type="submission" date="2019-12" db="EMBL/GenBank/DDBJ databases">
        <title>Genomic-based taxomic classification of the family Erythrobacteraceae.</title>
        <authorList>
            <person name="Xu L."/>
        </authorList>
    </citation>
    <scope>NUCLEOTIDE SEQUENCE [LARGE SCALE GENOMIC DNA]</scope>
    <source>
        <strain evidence="1 2">KEMB 9005-328</strain>
    </source>
</reference>
<sequence length="59" mass="6445">MREALAHFAIHGMRAASEARRAALDARASGDPAGFRHWVSICRVLDDRLANDLAPQEAC</sequence>
<name>A0A845AAY6_9SPHN</name>
<proteinExistence type="predicted"/>
<keyword evidence="2" id="KW-1185">Reference proteome</keyword>
<gene>
    <name evidence="1" type="ORF">GRI58_01015</name>
</gene>
<dbReference type="Proteomes" id="UP000439780">
    <property type="component" value="Unassembled WGS sequence"/>
</dbReference>
<evidence type="ECO:0000313" key="2">
    <source>
        <dbReference type="Proteomes" id="UP000439780"/>
    </source>
</evidence>
<dbReference type="OrthoDB" id="7510084at2"/>
<evidence type="ECO:0000313" key="1">
    <source>
        <dbReference type="EMBL" id="MXP27400.1"/>
    </source>
</evidence>
<organism evidence="1 2">
    <name type="scientific">Qipengyuania algicida</name>
    <dbReference type="NCBI Taxonomy" id="1836209"/>
    <lineage>
        <taxon>Bacteria</taxon>
        <taxon>Pseudomonadati</taxon>
        <taxon>Pseudomonadota</taxon>
        <taxon>Alphaproteobacteria</taxon>
        <taxon>Sphingomonadales</taxon>
        <taxon>Erythrobacteraceae</taxon>
        <taxon>Qipengyuania</taxon>
    </lineage>
</organism>
<dbReference type="EMBL" id="WTYA01000001">
    <property type="protein sequence ID" value="MXP27400.1"/>
    <property type="molecule type" value="Genomic_DNA"/>
</dbReference>
<protein>
    <submittedName>
        <fullName evidence="1">Uncharacterized protein</fullName>
    </submittedName>
</protein>
<comment type="caution">
    <text evidence="1">The sequence shown here is derived from an EMBL/GenBank/DDBJ whole genome shotgun (WGS) entry which is preliminary data.</text>
</comment>
<accession>A0A845AAY6</accession>